<dbReference type="AlphaFoldDB" id="A0A1Z4M0Y6"/>
<feature type="transmembrane region" description="Helical" evidence="1">
    <location>
        <begin position="12"/>
        <end position="30"/>
    </location>
</feature>
<keyword evidence="1" id="KW-0812">Transmembrane</keyword>
<dbReference type="Proteomes" id="UP000218418">
    <property type="component" value="Chromosome"/>
</dbReference>
<reference evidence="2 3" key="1">
    <citation type="submission" date="2017-06" db="EMBL/GenBank/DDBJ databases">
        <title>Genome sequencing of cyanobaciteial culture collection at National Institute for Environmental Studies (NIES).</title>
        <authorList>
            <person name="Hirose Y."/>
            <person name="Shimura Y."/>
            <person name="Fujisawa T."/>
            <person name="Nakamura Y."/>
            <person name="Kawachi M."/>
        </authorList>
    </citation>
    <scope>NUCLEOTIDE SEQUENCE [LARGE SCALE GENOMIC DNA]</scope>
    <source>
        <strain evidence="2 3">NIES-267</strain>
    </source>
</reference>
<dbReference type="InterPro" id="IPR001036">
    <property type="entry name" value="Acrflvin-R"/>
</dbReference>
<dbReference type="EMBL" id="AP018227">
    <property type="protein sequence ID" value="BAY87142.1"/>
    <property type="molecule type" value="Genomic_DNA"/>
</dbReference>
<keyword evidence="1" id="KW-1133">Transmembrane helix</keyword>
<feature type="transmembrane region" description="Helical" evidence="1">
    <location>
        <begin position="337"/>
        <end position="355"/>
    </location>
</feature>
<feature type="transmembrane region" description="Helical" evidence="1">
    <location>
        <begin position="902"/>
        <end position="924"/>
    </location>
</feature>
<dbReference type="PANTHER" id="PTHR32063:SF18">
    <property type="entry name" value="CATION EFFLUX SYSTEM PROTEIN"/>
    <property type="match status" value="1"/>
</dbReference>
<dbReference type="Gene3D" id="3.30.70.1440">
    <property type="entry name" value="Multidrug efflux transporter AcrB pore domain"/>
    <property type="match status" value="1"/>
</dbReference>
<keyword evidence="1" id="KW-0472">Membrane</keyword>
<evidence type="ECO:0000256" key="1">
    <source>
        <dbReference type="SAM" id="Phobius"/>
    </source>
</evidence>
<dbReference type="Gene3D" id="1.20.1640.10">
    <property type="entry name" value="Multidrug efflux transporter AcrB transmembrane domain"/>
    <property type="match status" value="2"/>
</dbReference>
<evidence type="ECO:0000313" key="2">
    <source>
        <dbReference type="EMBL" id="BAY87142.1"/>
    </source>
</evidence>
<dbReference type="OrthoDB" id="9757876at2"/>
<protein>
    <submittedName>
        <fullName evidence="2">Acriflavin resistance protein</fullName>
    </submittedName>
</protein>
<gene>
    <name evidence="2" type="ORF">NIES267_66600</name>
</gene>
<dbReference type="GO" id="GO:0005886">
    <property type="term" value="C:plasma membrane"/>
    <property type="evidence" value="ECO:0007669"/>
    <property type="project" value="TreeGrafter"/>
</dbReference>
<feature type="transmembrane region" description="Helical" evidence="1">
    <location>
        <begin position="433"/>
        <end position="455"/>
    </location>
</feature>
<sequence length="1049" mass="115086">MFTLFYRNSRLLILTIVLIAVWGISSYFTLPRLEDPELVSRSAVVTTFFPGADAERVEALVTEKIEDKLTEIEEIDSYESTSRTGSSIIQIDLQDTVSKQEVDSVWTRVRNKVDEVEVELPDNIVEPELEAVKVKAYALIAGLTWKQDNKPNYGILRRQAEVFKERLEAISGTEEVEIFGDPEEEIIVEINPEALASYNLTVRDLSQQISLSDSKVSAGQLREKDNNLLIKVAGELETLARIRQIPINFGSQGQFVTLQNIATVRKGIREPATELALLNGHPGVAIAVHVQSGTRLDLWSEVAEKKIAEFKSELPTSISLPIIFAQSNYVTERLNSLILNLLLGAGLVFAVTVIMMGLKSALIVSSALPLSVFMVFGCMNWLNIPLHQMSITGLIVALGILIDNAIVMVDEVQNELRKGVKPLTAINLSIKNLAIPLLSSTLTTVLAFLPIALLPGSTGEFVGTIAITVIIAVCCSLFISLTIIPTFSAKLHRDSDTNKDNQKDKKQNQSWLQKGIFIPILNRLYRRTVKFTVAKPVLSIFLALLIPIIGFIQAGSLEQQFFPAADRDQLQIEFELTSSVSLEKTQNLIKEIRKEIIDNPEVEEVHWLLGSNIPSFYYNLTGGKEQQANYAQALVQLNSLTSTSITNKLQTQLDKNFPSARIIVRQLEQGPPFAAPIEMRIYGSNIETLQSLGEQVRQTLVQIKDVTHTRASLDEIQPQIEVQLDEEQARLAGLNRTTIAQQLDNTLEGSVGGSILEGNEELPVRVRLGNQERGNLSQITSLDLLANSQNNQRNNPLAAVPLSSLGKIELKPELAQITHYNGQRVNTIQGFLNAGTLPAEILSKFQTKLEDFKSSLPPNYRFEFGGEEEQRNDAIGGLVSTVGVLIILMIATLVLSLGSFQLAGVIVIVAVASFGLGLFSIWLFGYPFGFNPIIGSVGLIGVAVNDSIVVLSAISNHPIAKTGNPKAIQKVVLHSTRHVLTTTLTTAIGFVPLLLSGGEFWPPLAVAIAGGVVGATLLALYFVPAAYYLISRFGKKRFSASKIVVHSQN</sequence>
<feature type="transmembrane region" description="Helical" evidence="1">
    <location>
        <begin position="930"/>
        <end position="954"/>
    </location>
</feature>
<dbReference type="SUPFAM" id="SSF82714">
    <property type="entry name" value="Multidrug efflux transporter AcrB TolC docking domain, DN and DC subdomains"/>
    <property type="match status" value="2"/>
</dbReference>
<feature type="transmembrane region" description="Helical" evidence="1">
    <location>
        <begin position="533"/>
        <end position="552"/>
    </location>
</feature>
<dbReference type="Gene3D" id="3.30.2090.10">
    <property type="entry name" value="Multidrug efflux transporter AcrB TolC docking domain, DN and DC subdomains"/>
    <property type="match status" value="2"/>
</dbReference>
<name>A0A1Z4M0Y6_9CYAN</name>
<feature type="transmembrane region" description="Helical" evidence="1">
    <location>
        <begin position="975"/>
        <end position="995"/>
    </location>
</feature>
<feature type="transmembrane region" description="Helical" evidence="1">
    <location>
        <begin position="362"/>
        <end position="384"/>
    </location>
</feature>
<dbReference type="PANTHER" id="PTHR32063">
    <property type="match status" value="1"/>
</dbReference>
<feature type="transmembrane region" description="Helical" evidence="1">
    <location>
        <begin position="390"/>
        <end position="412"/>
    </location>
</feature>
<organism evidence="2 3">
    <name type="scientific">Calothrix parasitica NIES-267</name>
    <dbReference type="NCBI Taxonomy" id="1973488"/>
    <lineage>
        <taxon>Bacteria</taxon>
        <taxon>Bacillati</taxon>
        <taxon>Cyanobacteriota</taxon>
        <taxon>Cyanophyceae</taxon>
        <taxon>Nostocales</taxon>
        <taxon>Calotrichaceae</taxon>
        <taxon>Calothrix</taxon>
    </lineage>
</organism>
<dbReference type="SUPFAM" id="SSF82693">
    <property type="entry name" value="Multidrug efflux transporter AcrB pore domain, PN1, PN2, PC1 and PC2 subdomains"/>
    <property type="match status" value="2"/>
</dbReference>
<dbReference type="Gene3D" id="3.30.70.1320">
    <property type="entry name" value="Multidrug efflux transporter AcrB pore domain like"/>
    <property type="match status" value="1"/>
</dbReference>
<dbReference type="GO" id="GO:0042910">
    <property type="term" value="F:xenobiotic transmembrane transporter activity"/>
    <property type="evidence" value="ECO:0007669"/>
    <property type="project" value="TreeGrafter"/>
</dbReference>
<feature type="transmembrane region" description="Helical" evidence="1">
    <location>
        <begin position="461"/>
        <end position="484"/>
    </location>
</feature>
<accession>A0A1Z4M0Y6</accession>
<feature type="transmembrane region" description="Helical" evidence="1">
    <location>
        <begin position="1007"/>
        <end position="1030"/>
    </location>
</feature>
<keyword evidence="3" id="KW-1185">Reference proteome</keyword>
<dbReference type="InterPro" id="IPR027463">
    <property type="entry name" value="AcrB_DN_DC_subdom"/>
</dbReference>
<feature type="transmembrane region" description="Helical" evidence="1">
    <location>
        <begin position="874"/>
        <end position="895"/>
    </location>
</feature>
<dbReference type="Pfam" id="PF00873">
    <property type="entry name" value="ACR_tran"/>
    <property type="match status" value="1"/>
</dbReference>
<dbReference type="PRINTS" id="PR00702">
    <property type="entry name" value="ACRIFLAVINRP"/>
</dbReference>
<dbReference type="SUPFAM" id="SSF82866">
    <property type="entry name" value="Multidrug efflux transporter AcrB transmembrane domain"/>
    <property type="match status" value="2"/>
</dbReference>
<proteinExistence type="predicted"/>
<dbReference type="Gene3D" id="3.30.70.1430">
    <property type="entry name" value="Multidrug efflux transporter AcrB pore domain"/>
    <property type="match status" value="2"/>
</dbReference>
<evidence type="ECO:0000313" key="3">
    <source>
        <dbReference type="Proteomes" id="UP000218418"/>
    </source>
</evidence>